<dbReference type="Pfam" id="PF01037">
    <property type="entry name" value="AsnC_trans_reg"/>
    <property type="match status" value="1"/>
</dbReference>
<organism evidence="6 7">
    <name type="scientific">Amycolatopsis saalfeldensis</name>
    <dbReference type="NCBI Taxonomy" id="394193"/>
    <lineage>
        <taxon>Bacteria</taxon>
        <taxon>Bacillati</taxon>
        <taxon>Actinomycetota</taxon>
        <taxon>Actinomycetes</taxon>
        <taxon>Pseudonocardiales</taxon>
        <taxon>Pseudonocardiaceae</taxon>
        <taxon>Amycolatopsis</taxon>
    </lineage>
</organism>
<dbReference type="EMBL" id="FOEF01000006">
    <property type="protein sequence ID" value="SEP35251.1"/>
    <property type="molecule type" value="Genomic_DNA"/>
</dbReference>
<dbReference type="GO" id="GO:0043565">
    <property type="term" value="F:sequence-specific DNA binding"/>
    <property type="evidence" value="ECO:0007669"/>
    <property type="project" value="InterPro"/>
</dbReference>
<keyword evidence="2 6" id="KW-0238">DNA-binding</keyword>
<dbReference type="SUPFAM" id="SSF54909">
    <property type="entry name" value="Dimeric alpha+beta barrel"/>
    <property type="match status" value="2"/>
</dbReference>
<dbReference type="PANTHER" id="PTHR30154:SF34">
    <property type="entry name" value="TRANSCRIPTIONAL REGULATOR AZLB"/>
    <property type="match status" value="1"/>
</dbReference>
<dbReference type="PRINTS" id="PR00033">
    <property type="entry name" value="HTHASNC"/>
</dbReference>
<feature type="domain" description="Transcription regulator AsnC/Lrp ligand binding" evidence="4">
    <location>
        <begin position="68"/>
        <end position="134"/>
    </location>
</feature>
<dbReference type="GO" id="GO:0043200">
    <property type="term" value="P:response to amino acid"/>
    <property type="evidence" value="ECO:0007669"/>
    <property type="project" value="TreeGrafter"/>
</dbReference>
<evidence type="ECO:0000256" key="1">
    <source>
        <dbReference type="ARBA" id="ARBA00023015"/>
    </source>
</evidence>
<dbReference type="InterPro" id="IPR000485">
    <property type="entry name" value="AsnC-type_HTH_dom"/>
</dbReference>
<name>A0A1H8X5Z8_9PSEU</name>
<reference evidence="6 7" key="1">
    <citation type="submission" date="2016-10" db="EMBL/GenBank/DDBJ databases">
        <authorList>
            <person name="de Groot N.N."/>
        </authorList>
    </citation>
    <scope>NUCLEOTIDE SEQUENCE [LARGE SCALE GENOMIC DNA]</scope>
    <source>
        <strain evidence="6 7">DSM 44993</strain>
    </source>
</reference>
<dbReference type="RefSeq" id="WP_091617817.1">
    <property type="nucleotide sequence ID" value="NZ_FOEF01000006.1"/>
</dbReference>
<gene>
    <name evidence="6" type="ORF">SAMN04489732_106318</name>
</gene>
<evidence type="ECO:0000259" key="5">
    <source>
        <dbReference type="Pfam" id="PF13404"/>
    </source>
</evidence>
<dbReference type="InterPro" id="IPR019887">
    <property type="entry name" value="Tscrpt_reg_AsnC/Lrp_C"/>
</dbReference>
<dbReference type="Pfam" id="PF13404">
    <property type="entry name" value="HTH_AsnC-type"/>
    <property type="match status" value="2"/>
</dbReference>
<proteinExistence type="predicted"/>
<dbReference type="Gene3D" id="3.30.70.920">
    <property type="match status" value="2"/>
</dbReference>
<feature type="domain" description="HTH asnC-type" evidence="5">
    <location>
        <begin position="4"/>
        <end position="42"/>
    </location>
</feature>
<feature type="domain" description="HTH asnC-type" evidence="5">
    <location>
        <begin position="173"/>
        <end position="211"/>
    </location>
</feature>
<dbReference type="PANTHER" id="PTHR30154">
    <property type="entry name" value="LEUCINE-RESPONSIVE REGULATORY PROTEIN"/>
    <property type="match status" value="1"/>
</dbReference>
<dbReference type="InterPro" id="IPR019888">
    <property type="entry name" value="Tscrpt_reg_AsnC-like"/>
</dbReference>
<accession>A0A1H8X5Z8</accession>
<sequence length="338" mass="36220">MLSESDLKLLDALQTGPRTSWSVLGRTLGVGATTAARRWDALVARGEAWLTAYPGGELVAQMALAFLEVDCAPGEALRVARVLAADPHVATVEYLAGHCDLHVHVVAPTLRAIGDYAIHRLSTLPGVIAARTVVSPRLFTEGSRWRVRAISPDQREALAAPVTRPSSPLRFGELDHTLILALGEDARVSAASLALKLGVGASTVLRRLDALVSRGAVRLRCEIARPLSPAPVTAMLWLRVPPDKLETTARSLAMLPEVRMCAAISGAANLMLVVWLNSQHDTVPLESSLAAKLPWLEIVDRAVTLRSVKLMGHLLDDAGLAAGRVPLDFWAPVTARED</sequence>
<dbReference type="InterPro" id="IPR011008">
    <property type="entry name" value="Dimeric_a/b-barrel"/>
</dbReference>
<protein>
    <submittedName>
        <fullName evidence="6">DNA-binding transcriptional regulator, Lrp family</fullName>
    </submittedName>
</protein>
<dbReference type="GO" id="GO:0005829">
    <property type="term" value="C:cytosol"/>
    <property type="evidence" value="ECO:0007669"/>
    <property type="project" value="TreeGrafter"/>
</dbReference>
<dbReference type="AlphaFoldDB" id="A0A1H8X5Z8"/>
<keyword evidence="7" id="KW-1185">Reference proteome</keyword>
<dbReference type="Gene3D" id="1.10.10.10">
    <property type="entry name" value="Winged helix-like DNA-binding domain superfamily/Winged helix DNA-binding domain"/>
    <property type="match status" value="2"/>
</dbReference>
<keyword evidence="1" id="KW-0805">Transcription regulation</keyword>
<evidence type="ECO:0000259" key="4">
    <source>
        <dbReference type="Pfam" id="PF01037"/>
    </source>
</evidence>
<dbReference type="Proteomes" id="UP000198582">
    <property type="component" value="Unassembled WGS sequence"/>
</dbReference>
<keyword evidence="3" id="KW-0804">Transcription</keyword>
<dbReference type="SUPFAM" id="SSF46785">
    <property type="entry name" value="Winged helix' DNA-binding domain"/>
    <property type="match status" value="1"/>
</dbReference>
<dbReference type="InterPro" id="IPR036388">
    <property type="entry name" value="WH-like_DNA-bd_sf"/>
</dbReference>
<dbReference type="OrthoDB" id="4050641at2"/>
<dbReference type="SMART" id="SM00344">
    <property type="entry name" value="HTH_ASNC"/>
    <property type="match status" value="1"/>
</dbReference>
<evidence type="ECO:0000256" key="3">
    <source>
        <dbReference type="ARBA" id="ARBA00023163"/>
    </source>
</evidence>
<dbReference type="STRING" id="394193.SAMN04489732_106318"/>
<evidence type="ECO:0000256" key="2">
    <source>
        <dbReference type="ARBA" id="ARBA00023125"/>
    </source>
</evidence>
<dbReference type="InterPro" id="IPR036390">
    <property type="entry name" value="WH_DNA-bd_sf"/>
</dbReference>
<evidence type="ECO:0000313" key="7">
    <source>
        <dbReference type="Proteomes" id="UP000198582"/>
    </source>
</evidence>
<evidence type="ECO:0000313" key="6">
    <source>
        <dbReference type="EMBL" id="SEP35251.1"/>
    </source>
</evidence>